<evidence type="ECO:0000256" key="6">
    <source>
        <dbReference type="ARBA" id="ARBA00022430"/>
    </source>
</evidence>
<dbReference type="NCBIfam" id="NF009116">
    <property type="entry name" value="PRK12466.1"/>
    <property type="match status" value="1"/>
</dbReference>
<dbReference type="CDD" id="cd01583">
    <property type="entry name" value="IPMI"/>
    <property type="match status" value="1"/>
</dbReference>
<dbReference type="InterPro" id="IPR015931">
    <property type="entry name" value="Acnase/IPM_dHydase_lsu_aba_1/3"/>
</dbReference>
<dbReference type="PANTHER" id="PTHR43822">
    <property type="entry name" value="HOMOACONITASE, MITOCHONDRIAL-RELATED"/>
    <property type="match status" value="1"/>
</dbReference>
<dbReference type="RefSeq" id="WP_123124832.1">
    <property type="nucleotide sequence ID" value="NZ_RJJC01000003.1"/>
</dbReference>
<evidence type="ECO:0000256" key="1">
    <source>
        <dbReference type="ARBA" id="ARBA00000491"/>
    </source>
</evidence>
<evidence type="ECO:0000259" key="14">
    <source>
        <dbReference type="Pfam" id="PF00330"/>
    </source>
</evidence>
<dbReference type="AlphaFoldDB" id="A0AAJ4R610"/>
<dbReference type="GO" id="GO:0051539">
    <property type="term" value="F:4 iron, 4 sulfur cluster binding"/>
    <property type="evidence" value="ECO:0007669"/>
    <property type="project" value="UniProtKB-KW"/>
</dbReference>
<comment type="caution">
    <text evidence="15">The sequence shown here is derived from an EMBL/GenBank/DDBJ whole genome shotgun (WGS) entry which is preliminary data.</text>
</comment>
<dbReference type="GO" id="GO:0003861">
    <property type="term" value="F:3-isopropylmalate dehydratase activity"/>
    <property type="evidence" value="ECO:0007669"/>
    <property type="project" value="UniProtKB-EC"/>
</dbReference>
<protein>
    <recommendedName>
        <fullName evidence="5">3-isopropylmalate dehydratase</fullName>
        <ecNumber evidence="5">4.2.1.33</ecNumber>
    </recommendedName>
</protein>
<keyword evidence="6" id="KW-0432">Leucine biosynthesis</keyword>
<evidence type="ECO:0000256" key="10">
    <source>
        <dbReference type="ARBA" id="ARBA00023004"/>
    </source>
</evidence>
<evidence type="ECO:0000256" key="3">
    <source>
        <dbReference type="ARBA" id="ARBA00002695"/>
    </source>
</evidence>
<evidence type="ECO:0000256" key="12">
    <source>
        <dbReference type="ARBA" id="ARBA00023239"/>
    </source>
</evidence>
<keyword evidence="9" id="KW-0479">Metal-binding</keyword>
<evidence type="ECO:0000256" key="4">
    <source>
        <dbReference type="ARBA" id="ARBA00004729"/>
    </source>
</evidence>
<evidence type="ECO:0000256" key="2">
    <source>
        <dbReference type="ARBA" id="ARBA00001966"/>
    </source>
</evidence>
<comment type="catalytic activity">
    <reaction evidence="1">
        <text>(2R,3S)-3-isopropylmalate = (2S)-2-isopropylmalate</text>
        <dbReference type="Rhea" id="RHEA:32287"/>
        <dbReference type="ChEBI" id="CHEBI:1178"/>
        <dbReference type="ChEBI" id="CHEBI:35121"/>
        <dbReference type="EC" id="4.2.1.33"/>
    </reaction>
</comment>
<evidence type="ECO:0000256" key="13">
    <source>
        <dbReference type="ARBA" id="ARBA00023304"/>
    </source>
</evidence>
<accession>A0AAJ4R610</accession>
<keyword evidence="13" id="KW-0100">Branched-chain amino acid biosynthesis</keyword>
<dbReference type="PROSITE" id="PS01244">
    <property type="entry name" value="ACONITASE_2"/>
    <property type="match status" value="1"/>
</dbReference>
<reference evidence="15 16" key="1">
    <citation type="submission" date="2018-11" db="EMBL/GenBank/DDBJ databases">
        <title>Genome sequences of Natronomonas sp. CBA1133.</title>
        <authorList>
            <person name="Roh S.W."/>
            <person name="Cha I.-T."/>
        </authorList>
    </citation>
    <scope>NUCLEOTIDE SEQUENCE [LARGE SCALE GENOMIC DNA]</scope>
    <source>
        <strain evidence="15 16">CBA1133</strain>
    </source>
</reference>
<dbReference type="InterPro" id="IPR018136">
    <property type="entry name" value="Aconitase_4Fe-4S_BS"/>
</dbReference>
<dbReference type="Pfam" id="PF00330">
    <property type="entry name" value="Aconitase"/>
    <property type="match status" value="1"/>
</dbReference>
<dbReference type="EC" id="4.2.1.33" evidence="5"/>
<dbReference type="InterPro" id="IPR001030">
    <property type="entry name" value="Acoase/IPM_deHydtase_lsu_aba"/>
</dbReference>
<evidence type="ECO:0000313" key="15">
    <source>
        <dbReference type="EMBL" id="RNJ22040.1"/>
    </source>
</evidence>
<keyword evidence="16" id="KW-1185">Reference proteome</keyword>
<organism evidence="15 16">
    <name type="scientific">Halosegnis longus</name>
    <dbReference type="NCBI Taxonomy" id="2216012"/>
    <lineage>
        <taxon>Archaea</taxon>
        <taxon>Methanobacteriati</taxon>
        <taxon>Methanobacteriota</taxon>
        <taxon>Stenosarchaea group</taxon>
        <taxon>Halobacteria</taxon>
        <taxon>Halobacteriales</taxon>
        <taxon>Natronomonadaceae</taxon>
        <taxon>Halosegnis</taxon>
    </lineage>
</organism>
<dbReference type="PRINTS" id="PR00415">
    <property type="entry name" value="ACONITASE"/>
</dbReference>
<dbReference type="SUPFAM" id="SSF53732">
    <property type="entry name" value="Aconitase iron-sulfur domain"/>
    <property type="match status" value="1"/>
</dbReference>
<comment type="cofactor">
    <cofactor evidence="2">
        <name>[4Fe-4S] cluster</name>
        <dbReference type="ChEBI" id="CHEBI:49883"/>
    </cofactor>
</comment>
<dbReference type="InterPro" id="IPR036008">
    <property type="entry name" value="Aconitase_4Fe-4S_dom"/>
</dbReference>
<dbReference type="NCBIfam" id="NF004016">
    <property type="entry name" value="PRK05478.1"/>
    <property type="match status" value="1"/>
</dbReference>
<keyword evidence="8" id="KW-0028">Amino-acid biosynthesis</keyword>
<evidence type="ECO:0000256" key="8">
    <source>
        <dbReference type="ARBA" id="ARBA00022605"/>
    </source>
</evidence>
<evidence type="ECO:0000256" key="9">
    <source>
        <dbReference type="ARBA" id="ARBA00022723"/>
    </source>
</evidence>
<keyword evidence="12 15" id="KW-0456">Lyase</keyword>
<keyword evidence="10" id="KW-0408">Iron</keyword>
<dbReference type="InterPro" id="IPR033941">
    <property type="entry name" value="IPMI_cat"/>
</dbReference>
<evidence type="ECO:0000256" key="11">
    <source>
        <dbReference type="ARBA" id="ARBA00023014"/>
    </source>
</evidence>
<evidence type="ECO:0000256" key="5">
    <source>
        <dbReference type="ARBA" id="ARBA00011998"/>
    </source>
</evidence>
<evidence type="ECO:0000313" key="16">
    <source>
        <dbReference type="Proteomes" id="UP000270581"/>
    </source>
</evidence>
<dbReference type="GO" id="GO:0009098">
    <property type="term" value="P:L-leucine biosynthetic process"/>
    <property type="evidence" value="ECO:0007669"/>
    <property type="project" value="UniProtKB-KW"/>
</dbReference>
<gene>
    <name evidence="15" type="ORF">Nmn1133_13945</name>
</gene>
<comment type="function">
    <text evidence="3">Catalyzes the isomerization between 2-isopropylmalate and 3-isopropylmalate, via the formation of 2-isopropylmaleate.</text>
</comment>
<dbReference type="PANTHER" id="PTHR43822:SF9">
    <property type="entry name" value="3-ISOPROPYLMALATE DEHYDRATASE"/>
    <property type="match status" value="1"/>
</dbReference>
<comment type="pathway">
    <text evidence="4">Amino-acid biosynthesis; L-leucine biosynthesis; L-leucine from 3-methyl-2-oxobutanoate: step 2/4.</text>
</comment>
<dbReference type="Proteomes" id="UP000270581">
    <property type="component" value="Unassembled WGS sequence"/>
</dbReference>
<keyword evidence="11" id="KW-0411">Iron-sulfur</keyword>
<proteinExistence type="predicted"/>
<dbReference type="GO" id="GO:0046872">
    <property type="term" value="F:metal ion binding"/>
    <property type="evidence" value="ECO:0007669"/>
    <property type="project" value="UniProtKB-KW"/>
</dbReference>
<name>A0AAJ4R610_9EURY</name>
<dbReference type="Gene3D" id="3.30.499.10">
    <property type="entry name" value="Aconitase, domain 3"/>
    <property type="match status" value="2"/>
</dbReference>
<evidence type="ECO:0000256" key="7">
    <source>
        <dbReference type="ARBA" id="ARBA00022485"/>
    </source>
</evidence>
<feature type="domain" description="Aconitase/3-isopropylmalate dehydratase large subunit alpha/beta/alpha" evidence="14">
    <location>
        <begin position="8"/>
        <end position="460"/>
    </location>
</feature>
<dbReference type="InterPro" id="IPR050067">
    <property type="entry name" value="IPM_dehydratase_rel_enz"/>
</dbReference>
<dbReference type="EMBL" id="RJJC01000003">
    <property type="protein sequence ID" value="RNJ22040.1"/>
    <property type="molecule type" value="Genomic_DNA"/>
</dbReference>
<sequence length="470" mass="51277">MSKRTLYDKVWDLHKVAELPNGQDQMFVDLHLVHEVSSPQAFSMLQERELDVAYPDRTVAVADHIVPTAEQDRTRPLSEAQAETMLATMDENAAETDITYYGLGDNEQGITHVVAPELGYTHPGMVVACGDSHTSTHGALGAIGIGIGTSQIRDVLATQTFAAEKQQVRRLELTGSLNDWVYAKDLMLRVLQELGIDGGVGYIYEYGGSAVKQLSIDERLAMCNMSIEGGARAGYVNPDETTYEYLEGREFVPSGDAWERQKTEWESIASDEDAEYDDVVEIDVNNLDPMVTWGINPGQAAQVSEPIPDPVELTGQERDDAEAAIEHMGVSPGETMAGTEVDVAFIGTCTNGRVSDFERAAAVLEGNKVSDDVRALAVPGSERVRRELEARNIDETFCEAGWEWRHSGCSMCIGMNGDQIYDDELCISSSNRNYVGRQGSKDGRTVLASPAMVAAAAVEGEIVDLREVIA</sequence>
<keyword evidence="7" id="KW-0004">4Fe-4S</keyword>